<protein>
    <recommendedName>
        <fullName evidence="4">Membrane protein Cj0124c</fullName>
    </recommendedName>
</protein>
<accession>A0ABM8FJ46</accession>
<feature type="transmembrane region" description="Helical" evidence="1">
    <location>
        <begin position="43"/>
        <end position="65"/>
    </location>
</feature>
<feature type="transmembrane region" description="Helical" evidence="1">
    <location>
        <begin position="7"/>
        <end position="23"/>
    </location>
</feature>
<dbReference type="EMBL" id="AP027370">
    <property type="protein sequence ID" value="BDY12318.1"/>
    <property type="molecule type" value="Genomic_DNA"/>
</dbReference>
<dbReference type="Proteomes" id="UP001321445">
    <property type="component" value="Chromosome"/>
</dbReference>
<organism evidence="2 3">
    <name type="scientific">Hydrogenimonas cancrithermarum</name>
    <dbReference type="NCBI Taxonomy" id="2993563"/>
    <lineage>
        <taxon>Bacteria</taxon>
        <taxon>Pseudomonadati</taxon>
        <taxon>Campylobacterota</taxon>
        <taxon>Epsilonproteobacteria</taxon>
        <taxon>Campylobacterales</taxon>
        <taxon>Hydrogenimonadaceae</taxon>
        <taxon>Hydrogenimonas</taxon>
    </lineage>
</organism>
<evidence type="ECO:0000256" key="1">
    <source>
        <dbReference type="SAM" id="Phobius"/>
    </source>
</evidence>
<gene>
    <name evidence="2" type="ORF">HCR_06300</name>
</gene>
<proteinExistence type="predicted"/>
<dbReference type="RefSeq" id="WP_286337521.1">
    <property type="nucleotide sequence ID" value="NZ_AP027370.1"/>
</dbReference>
<keyword evidence="3" id="KW-1185">Reference proteome</keyword>
<reference evidence="2 3" key="1">
    <citation type="submission" date="2023-03" db="EMBL/GenBank/DDBJ databases">
        <title>Description of Hydrogenimonas sp. ISO32.</title>
        <authorList>
            <person name="Mino S."/>
            <person name="Fukazawa S."/>
            <person name="Sawabe T."/>
        </authorList>
    </citation>
    <scope>NUCLEOTIDE SEQUENCE [LARGE SCALE GENOMIC DNA]</scope>
    <source>
        <strain evidence="2 3">ISO32</strain>
    </source>
</reference>
<sequence>MHLKRYTLASIFLIAAVGIYVYKVVSPGTYSLELLGVNVSLPIAVWIVIPMILLYLASFFHMLYYGFKGYLSKKRIARDIHKLADALYWDILKSPKKHNYTDKEIRKIGVVLDTGCDDFTKVDKKRCNEHIRDAIDLIIAIKHGEFVDLKKMGLEKSNPYVIQNWLNFLKHEPERAEEILRKSESYDPKVVHEAIRLFVEKANEQQLEKYAQFVDMGVLMHLLDTMEAREEKERISLNMIEKLLTRNNPTDCDYLLISRKLSKLYTPHELLALFEKLVAQDEKVFKAYIFTLIEFEMLDKANELLEDTQRGEYLDFKAFLDLRRAGKHYPIDLLLQQC</sequence>
<evidence type="ECO:0008006" key="4">
    <source>
        <dbReference type="Google" id="ProtNLM"/>
    </source>
</evidence>
<keyword evidence="1" id="KW-1133">Transmembrane helix</keyword>
<evidence type="ECO:0000313" key="3">
    <source>
        <dbReference type="Proteomes" id="UP001321445"/>
    </source>
</evidence>
<name>A0ABM8FJ46_9BACT</name>
<keyword evidence="1" id="KW-0812">Transmembrane</keyword>
<keyword evidence="1" id="KW-0472">Membrane</keyword>
<evidence type="ECO:0000313" key="2">
    <source>
        <dbReference type="EMBL" id="BDY12318.1"/>
    </source>
</evidence>